<dbReference type="EMBL" id="CP040798">
    <property type="protein sequence ID" value="QLB51112.1"/>
    <property type="molecule type" value="Genomic_DNA"/>
</dbReference>
<proteinExistence type="predicted"/>
<gene>
    <name evidence="1" type="ORF">FDP16_12015</name>
</gene>
<protein>
    <submittedName>
        <fullName evidence="1">Uncharacterized protein</fullName>
    </submittedName>
</protein>
<dbReference type="AlphaFoldDB" id="A0A7H8V4B0"/>
<organism evidence="1 2">
    <name type="scientific">Streptococcus sanguinis</name>
    <dbReference type="NCBI Taxonomy" id="1305"/>
    <lineage>
        <taxon>Bacteria</taxon>
        <taxon>Bacillati</taxon>
        <taxon>Bacillota</taxon>
        <taxon>Bacilli</taxon>
        <taxon>Lactobacillales</taxon>
        <taxon>Streptococcaceae</taxon>
        <taxon>Streptococcus</taxon>
    </lineage>
</organism>
<accession>A0A7H8V4B0</accession>
<reference evidence="1 2" key="1">
    <citation type="submission" date="2019-06" db="EMBL/GenBank/DDBJ databases">
        <title>The organization of the Streptococcus sanguinis genomes.</title>
        <authorList>
            <person name="Wang H.Y."/>
            <person name="Chen Y.Y.M."/>
            <person name="Wu C.H."/>
        </authorList>
    </citation>
    <scope>NUCLEOTIDE SEQUENCE [LARGE SCALE GENOMIC DNA]</scope>
    <source>
        <strain evidence="1 2">CGMH058</strain>
    </source>
</reference>
<dbReference type="Proteomes" id="UP000509535">
    <property type="component" value="Chromosome"/>
</dbReference>
<dbReference type="RefSeq" id="WP_008809739.1">
    <property type="nucleotide sequence ID" value="NZ_CP040798.1"/>
</dbReference>
<name>A0A7H8V4B0_STRSA</name>
<evidence type="ECO:0000313" key="1">
    <source>
        <dbReference type="EMBL" id="QLB51112.1"/>
    </source>
</evidence>
<evidence type="ECO:0000313" key="2">
    <source>
        <dbReference type="Proteomes" id="UP000509535"/>
    </source>
</evidence>
<sequence>MIAIFSFEIGDYLRDEKKNLLVFETQGMASQYLQKWYHKPVPVTRTKRIIQYPNYYQAPFRFHKVC</sequence>